<protein>
    <submittedName>
        <fullName evidence="2">Uncharacterized protein</fullName>
    </submittedName>
</protein>
<gene>
    <name evidence="2" type="ORF">GGR12_000773</name>
</gene>
<keyword evidence="3" id="KW-1185">Reference proteome</keyword>
<dbReference type="Proteomes" id="UP000529946">
    <property type="component" value="Unassembled WGS sequence"/>
</dbReference>
<feature type="transmembrane region" description="Helical" evidence="1">
    <location>
        <begin position="37"/>
        <end position="57"/>
    </location>
</feature>
<reference evidence="2 3" key="1">
    <citation type="submission" date="2020-08" db="EMBL/GenBank/DDBJ databases">
        <title>Genomic Encyclopedia of Type Strains, Phase IV (KMG-IV): sequencing the most valuable type-strain genomes for metagenomic binning, comparative biology and taxonomic classification.</title>
        <authorList>
            <person name="Goeker M."/>
        </authorList>
    </citation>
    <scope>NUCLEOTIDE SEQUENCE [LARGE SCALE GENOMIC DNA]</scope>
    <source>
        <strain evidence="2 3">DSM 23960</strain>
    </source>
</reference>
<dbReference type="AlphaFoldDB" id="A0A7W6NNY3"/>
<keyword evidence="1" id="KW-1133">Transmembrane helix</keyword>
<dbReference type="RefSeq" id="WP_183203076.1">
    <property type="nucleotide sequence ID" value="NZ_BAAAER010000004.1"/>
</dbReference>
<evidence type="ECO:0000313" key="2">
    <source>
        <dbReference type="EMBL" id="MBB4081934.1"/>
    </source>
</evidence>
<comment type="caution">
    <text evidence="2">The sequence shown here is derived from an EMBL/GenBank/DDBJ whole genome shotgun (WGS) entry which is preliminary data.</text>
</comment>
<dbReference type="EMBL" id="JACIDM010000001">
    <property type="protein sequence ID" value="MBB4081934.1"/>
    <property type="molecule type" value="Genomic_DNA"/>
</dbReference>
<evidence type="ECO:0000313" key="3">
    <source>
        <dbReference type="Proteomes" id="UP000529946"/>
    </source>
</evidence>
<keyword evidence="1" id="KW-0472">Membrane</keyword>
<keyword evidence="1" id="KW-0812">Transmembrane</keyword>
<proteinExistence type="predicted"/>
<accession>A0A7W6NNY3</accession>
<evidence type="ECO:0000256" key="1">
    <source>
        <dbReference type="SAM" id="Phobius"/>
    </source>
</evidence>
<organism evidence="2 3">
    <name type="scientific">Brevundimonas lenta</name>
    <dbReference type="NCBI Taxonomy" id="424796"/>
    <lineage>
        <taxon>Bacteria</taxon>
        <taxon>Pseudomonadati</taxon>
        <taxon>Pseudomonadota</taxon>
        <taxon>Alphaproteobacteria</taxon>
        <taxon>Caulobacterales</taxon>
        <taxon>Caulobacteraceae</taxon>
        <taxon>Brevundimonas</taxon>
    </lineage>
</organism>
<name>A0A7W6NNY3_9CAUL</name>
<sequence>MPEFRFGPPSWLPWLGPLLAAVVGALAGEFWLGGGFWTVLFAALTCGFAPIVGYRVWKWRHHRRDQRPG</sequence>